<gene>
    <name evidence="1" type="ORF">S12H4_13520</name>
</gene>
<dbReference type="EMBL" id="BARW01006438">
    <property type="protein sequence ID" value="GAI75848.1"/>
    <property type="molecule type" value="Genomic_DNA"/>
</dbReference>
<comment type="caution">
    <text evidence="1">The sequence shown here is derived from an EMBL/GenBank/DDBJ whole genome shotgun (WGS) entry which is preliminary data.</text>
</comment>
<proteinExistence type="predicted"/>
<sequence>MSEIDIDKILELDDNKACVIRLHGETKFSISERVCRLLKRVSPIFDKVEVNEEIHDIELGQNKYRNHTDLAKSMDVNNLKFAFFFLDIAMHMDLSYDLRNWHENDVKEVFLLLRRSCYIIQGTKTKQISSISFGRDHESVVFDLVAGYGDIWEIPKKEMYIFTCLHNAFQDLMIDYINEKLAHVFLKLSSTREQRLKKIITVINEEAGLNSREKRLFRKWSQSKMLTSTLHHKIRQV</sequence>
<name>X1R5N4_9ZZZZ</name>
<protein>
    <submittedName>
        <fullName evidence="1">Uncharacterized protein</fullName>
    </submittedName>
</protein>
<dbReference type="AlphaFoldDB" id="X1R5N4"/>
<reference evidence="1" key="1">
    <citation type="journal article" date="2014" name="Front. Microbiol.">
        <title>High frequency of phylogenetically diverse reductive dehalogenase-homologous genes in deep subseafloor sedimentary metagenomes.</title>
        <authorList>
            <person name="Kawai M."/>
            <person name="Futagami T."/>
            <person name="Toyoda A."/>
            <person name="Takaki Y."/>
            <person name="Nishi S."/>
            <person name="Hori S."/>
            <person name="Arai W."/>
            <person name="Tsubouchi T."/>
            <person name="Morono Y."/>
            <person name="Uchiyama I."/>
            <person name="Ito T."/>
            <person name="Fujiyama A."/>
            <person name="Inagaki F."/>
            <person name="Takami H."/>
        </authorList>
    </citation>
    <scope>NUCLEOTIDE SEQUENCE</scope>
    <source>
        <strain evidence="1">Expedition CK06-06</strain>
    </source>
</reference>
<accession>X1R5N4</accession>
<evidence type="ECO:0000313" key="1">
    <source>
        <dbReference type="EMBL" id="GAI75848.1"/>
    </source>
</evidence>
<organism evidence="1">
    <name type="scientific">marine sediment metagenome</name>
    <dbReference type="NCBI Taxonomy" id="412755"/>
    <lineage>
        <taxon>unclassified sequences</taxon>
        <taxon>metagenomes</taxon>
        <taxon>ecological metagenomes</taxon>
    </lineage>
</organism>